<dbReference type="GO" id="GO:0032259">
    <property type="term" value="P:methylation"/>
    <property type="evidence" value="ECO:0007669"/>
    <property type="project" value="UniProtKB-KW"/>
</dbReference>
<dbReference type="SUPFAM" id="SSF53335">
    <property type="entry name" value="S-adenosyl-L-methionine-dependent methyltransferases"/>
    <property type="match status" value="1"/>
</dbReference>
<proteinExistence type="predicted"/>
<dbReference type="eggNOG" id="COG2518">
    <property type="taxonomic scope" value="Bacteria"/>
</dbReference>
<reference evidence="2 3" key="1">
    <citation type="journal article" date="2007" name="Proc. Natl. Acad. Sci. U.S.A.">
        <title>Characterization of a marine gammaproteobacterium capable of aerobic anoxygenic photosynthesis.</title>
        <authorList>
            <person name="Fuchs B.M."/>
            <person name="Spring S."/>
            <person name="Teeling H."/>
            <person name="Quast C."/>
            <person name="Wulf J."/>
            <person name="Schattenhofer M."/>
            <person name="Yan S."/>
            <person name="Ferriera S."/>
            <person name="Johnson J."/>
            <person name="Glockner F.O."/>
            <person name="Amann R."/>
        </authorList>
    </citation>
    <scope>NUCLEOTIDE SEQUENCE [LARGE SCALE GENOMIC DNA]</scope>
    <source>
        <strain evidence="2">KT71</strain>
    </source>
</reference>
<dbReference type="PANTHER" id="PTHR34203">
    <property type="entry name" value="METHYLTRANSFERASE, FKBM FAMILY PROTEIN"/>
    <property type="match status" value="1"/>
</dbReference>
<dbReference type="InterPro" id="IPR029063">
    <property type="entry name" value="SAM-dependent_MTases_sf"/>
</dbReference>
<dbReference type="InterPro" id="IPR006342">
    <property type="entry name" value="FkbM_mtfrase"/>
</dbReference>
<protein>
    <submittedName>
        <fullName evidence="2">Methyltransferase, FkbM family</fullName>
    </submittedName>
</protein>
<evidence type="ECO:0000259" key="1">
    <source>
        <dbReference type="Pfam" id="PF05050"/>
    </source>
</evidence>
<dbReference type="PANTHER" id="PTHR34203:SF15">
    <property type="entry name" value="SLL1173 PROTEIN"/>
    <property type="match status" value="1"/>
</dbReference>
<dbReference type="Gene3D" id="3.40.50.150">
    <property type="entry name" value="Vaccinia Virus protein VP39"/>
    <property type="match status" value="1"/>
</dbReference>
<dbReference type="EMBL" id="AAOA02000001">
    <property type="protein sequence ID" value="EAQ97708.2"/>
    <property type="molecule type" value="Genomic_DNA"/>
</dbReference>
<dbReference type="GO" id="GO:0008168">
    <property type="term" value="F:methyltransferase activity"/>
    <property type="evidence" value="ECO:0007669"/>
    <property type="project" value="UniProtKB-KW"/>
</dbReference>
<comment type="caution">
    <text evidence="2">The sequence shown here is derived from an EMBL/GenBank/DDBJ whole genome shotgun (WGS) entry which is preliminary data.</text>
</comment>
<keyword evidence="2" id="KW-0808">Transferase</keyword>
<accession>A4A7R3</accession>
<dbReference type="HOGENOM" id="CLU_074577_1_1_6"/>
<dbReference type="AlphaFoldDB" id="A4A7R3"/>
<keyword evidence="3" id="KW-1185">Reference proteome</keyword>
<organism evidence="2 3">
    <name type="scientific">Congregibacter litoralis KT71</name>
    <dbReference type="NCBI Taxonomy" id="314285"/>
    <lineage>
        <taxon>Bacteria</taxon>
        <taxon>Pseudomonadati</taxon>
        <taxon>Pseudomonadota</taxon>
        <taxon>Gammaproteobacteria</taxon>
        <taxon>Cellvibrionales</taxon>
        <taxon>Halieaceae</taxon>
        <taxon>Congregibacter</taxon>
    </lineage>
</organism>
<dbReference type="STRING" id="314285.KT71_14099"/>
<dbReference type="InterPro" id="IPR052514">
    <property type="entry name" value="SAM-dependent_MTase"/>
</dbReference>
<evidence type="ECO:0000313" key="2">
    <source>
        <dbReference type="EMBL" id="EAQ97708.2"/>
    </source>
</evidence>
<gene>
    <name evidence="2" type="ORF">KT71_14099</name>
</gene>
<feature type="domain" description="Methyltransferase FkbM" evidence="1">
    <location>
        <begin position="59"/>
        <end position="185"/>
    </location>
</feature>
<evidence type="ECO:0000313" key="3">
    <source>
        <dbReference type="Proteomes" id="UP000019205"/>
    </source>
</evidence>
<sequence length="271" mass="29940">MNHRVTLHPVNGLQQTITLRTHNPKGDLVSRKLHDEGAWEPFETRLWIASQRPGDIVVDVGANLGYFSILSALNPAIASRIFAFEPAADNVLLLQKNLRWNRCERDVEIVPIALGDDDGQCALYRNEDNRGDHQIYAGDGPRSQEMITVRHGAGLLSPRIDRIDLLKVDTQGSEQAVMQGLLPLLHKSADNLRMLVELTPYSLRLAGSSGRVLVTLIAALGLPLWIVDHVEHRLVASDAAALCQWSDNVDAVADDRGFMNIYAGVPPQELL</sequence>
<keyword evidence="2" id="KW-0489">Methyltransferase</keyword>
<dbReference type="NCBIfam" id="TIGR01444">
    <property type="entry name" value="fkbM_fam"/>
    <property type="match status" value="1"/>
</dbReference>
<dbReference type="Pfam" id="PF05050">
    <property type="entry name" value="Methyltransf_21"/>
    <property type="match status" value="1"/>
</dbReference>
<dbReference type="Proteomes" id="UP000019205">
    <property type="component" value="Chromosome"/>
</dbReference>
<reference evidence="2 3" key="2">
    <citation type="journal article" date="2009" name="PLoS ONE">
        <title>The photosynthetic apparatus and its regulation in the aerobic gammaproteobacterium Congregibacter litoralis gen. nov., sp. nov.</title>
        <authorList>
            <person name="Spring S."/>
            <person name="Lunsdorf H."/>
            <person name="Fuchs B.M."/>
            <person name="Tindall B.J."/>
        </authorList>
    </citation>
    <scope>NUCLEOTIDE SEQUENCE [LARGE SCALE GENOMIC DNA]</scope>
    <source>
        <strain evidence="2">KT71</strain>
    </source>
</reference>
<dbReference type="OrthoDB" id="9814604at2"/>
<name>A4A7R3_9GAMM</name>